<protein>
    <submittedName>
        <fullName evidence="3">Uncharacterized protein</fullName>
    </submittedName>
</protein>
<evidence type="ECO:0000256" key="2">
    <source>
        <dbReference type="SAM" id="Phobius"/>
    </source>
</evidence>
<evidence type="ECO:0000313" key="4">
    <source>
        <dbReference type="Proteomes" id="UP001558652"/>
    </source>
</evidence>
<feature type="compositionally biased region" description="Polar residues" evidence="1">
    <location>
        <begin position="22"/>
        <end position="35"/>
    </location>
</feature>
<feature type="region of interest" description="Disordered" evidence="1">
    <location>
        <begin position="1"/>
        <end position="42"/>
    </location>
</feature>
<feature type="transmembrane region" description="Helical" evidence="2">
    <location>
        <begin position="94"/>
        <end position="112"/>
    </location>
</feature>
<accession>A0ABD0YXN3</accession>
<proteinExistence type="predicted"/>
<dbReference type="Gene3D" id="1.10.287.70">
    <property type="match status" value="1"/>
</dbReference>
<keyword evidence="2" id="KW-0472">Membrane</keyword>
<name>A0ABD0YXN3_9HEMI</name>
<keyword evidence="2" id="KW-0812">Transmembrane</keyword>
<keyword evidence="2" id="KW-1133">Transmembrane helix</keyword>
<dbReference type="EMBL" id="JBFDAA010000008">
    <property type="protein sequence ID" value="KAL1129958.1"/>
    <property type="molecule type" value="Genomic_DNA"/>
</dbReference>
<comment type="caution">
    <text evidence="3">The sequence shown here is derived from an EMBL/GenBank/DDBJ whole genome shotgun (WGS) entry which is preliminary data.</text>
</comment>
<evidence type="ECO:0000256" key="1">
    <source>
        <dbReference type="SAM" id="MobiDB-lite"/>
    </source>
</evidence>
<organism evidence="3 4">
    <name type="scientific">Ranatra chinensis</name>
    <dbReference type="NCBI Taxonomy" id="642074"/>
    <lineage>
        <taxon>Eukaryota</taxon>
        <taxon>Metazoa</taxon>
        <taxon>Ecdysozoa</taxon>
        <taxon>Arthropoda</taxon>
        <taxon>Hexapoda</taxon>
        <taxon>Insecta</taxon>
        <taxon>Pterygota</taxon>
        <taxon>Neoptera</taxon>
        <taxon>Paraneoptera</taxon>
        <taxon>Hemiptera</taxon>
        <taxon>Heteroptera</taxon>
        <taxon>Panheteroptera</taxon>
        <taxon>Nepomorpha</taxon>
        <taxon>Nepidae</taxon>
        <taxon>Ranatrinae</taxon>
        <taxon>Ranatra</taxon>
    </lineage>
</organism>
<dbReference type="AlphaFoldDB" id="A0ABD0YXN3"/>
<keyword evidence="4" id="KW-1185">Reference proteome</keyword>
<dbReference type="Proteomes" id="UP001558652">
    <property type="component" value="Unassembled WGS sequence"/>
</dbReference>
<evidence type="ECO:0000313" key="3">
    <source>
        <dbReference type="EMBL" id="KAL1129958.1"/>
    </source>
</evidence>
<gene>
    <name evidence="3" type="ORF">AAG570_012902</name>
</gene>
<sequence length="347" mass="39042">MDKRNEPPSIRVGALPSKPAVKNSTPKKSCPQESTPFPDEEDKSSCFCFESDDDSTEKLRMKYTKRKLARGCLSNMSICIVLVGYTFLGVLIKILLSGAVIFLAIEGGALLYPKSSAPSVASVSTRLSGANATPWLDRLTEDSRLKTVENIWEITVSLNILYKENWTRLAAQEITRFQESIVKHISEQMSYHAAASNELRGHETKVEWTLAKAFLYSLTVLTTIGKSKTYLTFIMKPPKKLIYHILRPATGKFEILLQFTCIYLHKGILCSFTPFEVETSATLPQFYFVKKNLFPSLVHLILNSQTNAKDFSLAEDINRITSSLEIIQKPTLQKVKSQGFLKPFNNL</sequence>
<reference evidence="3 4" key="1">
    <citation type="submission" date="2024-07" db="EMBL/GenBank/DDBJ databases">
        <title>Chromosome-level genome assembly of the water stick insect Ranatra chinensis (Heteroptera: Nepidae).</title>
        <authorList>
            <person name="Liu X."/>
        </authorList>
    </citation>
    <scope>NUCLEOTIDE SEQUENCE [LARGE SCALE GENOMIC DNA]</scope>
    <source>
        <strain evidence="3">Cailab_2021Rc</strain>
        <tissue evidence="3">Muscle</tissue>
    </source>
</reference>